<gene>
    <name evidence="1" type="ORF">IMG5_132330</name>
</gene>
<dbReference type="GeneID" id="14906543"/>
<reference evidence="1 2" key="1">
    <citation type="submission" date="2011-07" db="EMBL/GenBank/DDBJ databases">
        <authorList>
            <person name="Coyne R."/>
            <person name="Brami D."/>
            <person name="Johnson J."/>
            <person name="Hostetler J."/>
            <person name="Hannick L."/>
            <person name="Clark T."/>
            <person name="Cassidy-Hanley D."/>
            <person name="Inman J."/>
        </authorList>
    </citation>
    <scope>NUCLEOTIDE SEQUENCE [LARGE SCALE GENOMIC DNA]</scope>
    <source>
        <strain evidence="1 2">G5</strain>
    </source>
</reference>
<dbReference type="EMBL" id="GL983995">
    <property type="protein sequence ID" value="EGR30436.1"/>
    <property type="molecule type" value="Genomic_DNA"/>
</dbReference>
<evidence type="ECO:0000313" key="1">
    <source>
        <dbReference type="EMBL" id="EGR30436.1"/>
    </source>
</evidence>
<dbReference type="InParanoid" id="G0QWH5"/>
<organism evidence="1 2">
    <name type="scientific">Ichthyophthirius multifiliis</name>
    <name type="common">White spot disease agent</name>
    <name type="synonym">Ich</name>
    <dbReference type="NCBI Taxonomy" id="5932"/>
    <lineage>
        <taxon>Eukaryota</taxon>
        <taxon>Sar</taxon>
        <taxon>Alveolata</taxon>
        <taxon>Ciliophora</taxon>
        <taxon>Intramacronucleata</taxon>
        <taxon>Oligohymenophorea</taxon>
        <taxon>Hymenostomatida</taxon>
        <taxon>Ophryoglenina</taxon>
        <taxon>Ichthyophthirius</taxon>
    </lineage>
</organism>
<dbReference type="Proteomes" id="UP000008983">
    <property type="component" value="Unassembled WGS sequence"/>
</dbReference>
<dbReference type="RefSeq" id="XP_004032023.1">
    <property type="nucleotide sequence ID" value="XM_004031975.1"/>
</dbReference>
<sequence>MQFISFIFQRLQSEYTTTSLIQLQISHSHLLYGLESQSSNFTHKRGFYLSQSYPSLHIQILPQSISAFISLHQTQIFEKGLQLHVQWHNLSFQTIRSEGIYNEEVHMSKQLVQQEEETLIQQEFSHVHQQFFQLLSHVGVIMGLAGGFFTEQIFEQIQFSQISKQFQPHLQQQLCTKQILLIQHSGIFYTPVMFQGTLSPGHQQKAQVQSIQPIFKSKYDYICKFQGHIGQQLVSFSTLVSILLHLHQQV</sequence>
<name>G0QWH5_ICHMU</name>
<accession>G0QWH5</accession>
<dbReference type="AlphaFoldDB" id="G0QWH5"/>
<keyword evidence="2" id="KW-1185">Reference proteome</keyword>
<evidence type="ECO:0000313" key="2">
    <source>
        <dbReference type="Proteomes" id="UP000008983"/>
    </source>
</evidence>
<proteinExistence type="predicted"/>
<protein>
    <submittedName>
        <fullName evidence="1">Uncharacterized protein</fullName>
    </submittedName>
</protein>